<accession>A0AAJ3NVF4</accession>
<dbReference type="InterPro" id="IPR036291">
    <property type="entry name" value="NAD(P)-bd_dom_sf"/>
</dbReference>
<proteinExistence type="inferred from homology"/>
<evidence type="ECO:0000313" key="5">
    <source>
        <dbReference type="Proteomes" id="UP000193387"/>
    </source>
</evidence>
<evidence type="ECO:0000256" key="3">
    <source>
        <dbReference type="ARBA" id="ARBA00071493"/>
    </source>
</evidence>
<sequence length="328" mass="34704">MRDRQMDTASLDASTTAAEAISGIDLHGHRALVTGASSGIGAETVRALASAGAEVTLAVRNVEAGKTVAAGIAARYGDERVRVTHLDLADLGSVRAFADQWSGPLHLLINNAGVMALPERTLNNAGHELHFATNHLGHFALATWMHDALAAGGHDKLAVEGPLSCARIVSLSSRGHLRASVDFDDIDFVRRTYESFIAYGQSKTANVLFAVEAARRWSDDGITANAVHPGAILETNLSRHMTAEVLRAATTNANGFKTTAQGAATTIVVATSPALAGVSARYFEDCHEAQVLPPNTPDIAQHANGVAWYALDANIAEKLWDISMQLIE</sequence>
<name>A0AAJ3NVF4_9MYCO</name>
<dbReference type="EMBL" id="LQPR01000005">
    <property type="protein sequence ID" value="ORW74932.1"/>
    <property type="molecule type" value="Genomic_DNA"/>
</dbReference>
<comment type="similarity">
    <text evidence="1">Belongs to the short-chain dehydrogenases/reductases (SDR) family.</text>
</comment>
<dbReference type="AlphaFoldDB" id="A0AAJ3NVF4"/>
<evidence type="ECO:0000256" key="2">
    <source>
        <dbReference type="ARBA" id="ARBA00023002"/>
    </source>
</evidence>
<comment type="caution">
    <text evidence="4">The sequence shown here is derived from an EMBL/GenBank/DDBJ whole genome shotgun (WGS) entry which is preliminary data.</text>
</comment>
<evidence type="ECO:0000256" key="1">
    <source>
        <dbReference type="ARBA" id="ARBA00006484"/>
    </source>
</evidence>
<evidence type="ECO:0000313" key="4">
    <source>
        <dbReference type="EMBL" id="ORW74932.1"/>
    </source>
</evidence>
<dbReference type="FunFam" id="3.40.50.720:FF:000594">
    <property type="entry name" value="Short-chain oxidoreductase"/>
    <property type="match status" value="1"/>
</dbReference>
<dbReference type="PANTHER" id="PTHR24320">
    <property type="entry name" value="RETINOL DEHYDROGENASE"/>
    <property type="match status" value="1"/>
</dbReference>
<dbReference type="Gene3D" id="3.40.50.720">
    <property type="entry name" value="NAD(P)-binding Rossmann-like Domain"/>
    <property type="match status" value="1"/>
</dbReference>
<dbReference type="Proteomes" id="UP000193387">
    <property type="component" value="Unassembled WGS sequence"/>
</dbReference>
<dbReference type="SUPFAM" id="SSF51735">
    <property type="entry name" value="NAD(P)-binding Rossmann-fold domains"/>
    <property type="match status" value="1"/>
</dbReference>
<keyword evidence="5" id="KW-1185">Reference proteome</keyword>
<gene>
    <name evidence="4" type="ORF">AWC23_03995</name>
</gene>
<reference evidence="4 5" key="1">
    <citation type="submission" date="2016-01" db="EMBL/GenBank/DDBJ databases">
        <title>The new phylogeny of the genus Mycobacterium.</title>
        <authorList>
            <person name="Tarcisio F."/>
            <person name="Conor M."/>
            <person name="Antonella G."/>
            <person name="Elisabetta G."/>
            <person name="Giulia F.S."/>
            <person name="Sara T."/>
            <person name="Anna F."/>
            <person name="Clotilde B."/>
            <person name="Roberto B."/>
            <person name="Veronica D.S."/>
            <person name="Fabio R."/>
            <person name="Monica P."/>
            <person name="Olivier J."/>
            <person name="Enrico T."/>
            <person name="Nicola S."/>
        </authorList>
    </citation>
    <scope>NUCLEOTIDE SEQUENCE [LARGE SCALE GENOMIC DNA]</scope>
    <source>
        <strain evidence="4 5">DSM 44616</strain>
    </source>
</reference>
<dbReference type="GO" id="GO:0016491">
    <property type="term" value="F:oxidoreductase activity"/>
    <property type="evidence" value="ECO:0007669"/>
    <property type="project" value="UniProtKB-KW"/>
</dbReference>
<dbReference type="Pfam" id="PF00106">
    <property type="entry name" value="adh_short"/>
    <property type="match status" value="1"/>
</dbReference>
<keyword evidence="2" id="KW-0560">Oxidoreductase</keyword>
<protein>
    <recommendedName>
        <fullName evidence="3">Probable oxidoreductase</fullName>
    </recommendedName>
</protein>
<dbReference type="PRINTS" id="PR00081">
    <property type="entry name" value="GDHRDH"/>
</dbReference>
<dbReference type="PANTHER" id="PTHR24320:SF283">
    <property type="entry name" value="RETINOL DEHYDROGENASE 11"/>
    <property type="match status" value="1"/>
</dbReference>
<organism evidence="4 5">
    <name type="scientific">Mycobacterium saskatchewanense</name>
    <dbReference type="NCBI Taxonomy" id="220927"/>
    <lineage>
        <taxon>Bacteria</taxon>
        <taxon>Bacillati</taxon>
        <taxon>Actinomycetota</taxon>
        <taxon>Actinomycetes</taxon>
        <taxon>Mycobacteriales</taxon>
        <taxon>Mycobacteriaceae</taxon>
        <taxon>Mycobacterium</taxon>
        <taxon>Mycobacterium simiae complex</taxon>
    </lineage>
</organism>
<dbReference type="InterPro" id="IPR002347">
    <property type="entry name" value="SDR_fam"/>
</dbReference>